<dbReference type="AlphaFoldDB" id="A0A7C9B977"/>
<dbReference type="EMBL" id="WHLY01000002">
    <property type="protein sequence ID" value="MPR33202.1"/>
    <property type="molecule type" value="Genomic_DNA"/>
</dbReference>
<accession>A0A7C9B977</accession>
<dbReference type="PANTHER" id="PTHR45625">
    <property type="entry name" value="PEPTIDYL-PROLYL CIS-TRANS ISOMERASE-RELATED"/>
    <property type="match status" value="1"/>
</dbReference>
<gene>
    <name evidence="7" type="ORF">GBK04_07475</name>
</gene>
<evidence type="ECO:0000256" key="3">
    <source>
        <dbReference type="ARBA" id="ARBA00023110"/>
    </source>
</evidence>
<evidence type="ECO:0000313" key="8">
    <source>
        <dbReference type="Proteomes" id="UP000479293"/>
    </source>
</evidence>
<name>A0A7C9B977_9BACT</name>
<reference evidence="7 8" key="1">
    <citation type="submission" date="2019-10" db="EMBL/GenBank/DDBJ databases">
        <title>Draft Genome Sequence of Cytophagaceae sp. SJW1-29.</title>
        <authorList>
            <person name="Choi A."/>
        </authorList>
    </citation>
    <scope>NUCLEOTIDE SEQUENCE [LARGE SCALE GENOMIC DNA]</scope>
    <source>
        <strain evidence="7 8">SJW1-29</strain>
    </source>
</reference>
<sequence length="242" mass="26850">MKKHCVLALLIMLVITLATSVQAQKKKKKDYLVTITTEAGPMRLVLFDETPLHKANFIKLAQEKFYDGLLFHRVIDAFMIQGGDPDSRNAKPKEPLGNGSVGYKIPAEIRPELFHQKGALGAARDNNPQKESSGCQFYIVQGRPLTGPDLDRQLARVVGKDGTPRKPTEAQKKTYETLGGTPHLDGGYTVFGQVIDGLAVIDSIAAKPRDARDRPLKDVPMKVSVEQMKKKKITKKYGYSFE</sequence>
<dbReference type="Pfam" id="PF00160">
    <property type="entry name" value="Pro_isomerase"/>
    <property type="match status" value="1"/>
</dbReference>
<dbReference type="InterPro" id="IPR002130">
    <property type="entry name" value="Cyclophilin-type_PPIase_dom"/>
</dbReference>
<keyword evidence="8" id="KW-1185">Reference proteome</keyword>
<dbReference type="Proteomes" id="UP000479293">
    <property type="component" value="Unassembled WGS sequence"/>
</dbReference>
<dbReference type="InterPro" id="IPR020892">
    <property type="entry name" value="Cyclophilin-type_PPIase_CS"/>
</dbReference>
<keyword evidence="3" id="KW-0697">Rotamase</keyword>
<comment type="similarity">
    <text evidence="1">Belongs to the cyclophilin-type PPIase family.</text>
</comment>
<dbReference type="PANTHER" id="PTHR45625:SF4">
    <property type="entry name" value="PEPTIDYLPROLYL ISOMERASE DOMAIN AND WD REPEAT-CONTAINING PROTEIN 1"/>
    <property type="match status" value="1"/>
</dbReference>
<dbReference type="GO" id="GO:0006457">
    <property type="term" value="P:protein folding"/>
    <property type="evidence" value="ECO:0007669"/>
    <property type="project" value="InterPro"/>
</dbReference>
<evidence type="ECO:0000256" key="5">
    <source>
        <dbReference type="SAM" id="SignalP"/>
    </source>
</evidence>
<feature type="domain" description="PPIase cyclophilin-type" evidence="6">
    <location>
        <begin position="37"/>
        <end position="219"/>
    </location>
</feature>
<dbReference type="SUPFAM" id="SSF50891">
    <property type="entry name" value="Cyclophilin-like"/>
    <property type="match status" value="1"/>
</dbReference>
<dbReference type="GO" id="GO:0003755">
    <property type="term" value="F:peptidyl-prolyl cis-trans isomerase activity"/>
    <property type="evidence" value="ECO:0007669"/>
    <property type="project" value="UniProtKB-KW"/>
</dbReference>
<evidence type="ECO:0000256" key="4">
    <source>
        <dbReference type="ARBA" id="ARBA00023235"/>
    </source>
</evidence>
<dbReference type="EC" id="5.2.1.8" evidence="2"/>
<evidence type="ECO:0000259" key="6">
    <source>
        <dbReference type="PROSITE" id="PS50072"/>
    </source>
</evidence>
<comment type="caution">
    <text evidence="7">The sequence shown here is derived from an EMBL/GenBank/DDBJ whole genome shotgun (WGS) entry which is preliminary data.</text>
</comment>
<keyword evidence="5" id="KW-0732">Signal</keyword>
<feature type="signal peptide" evidence="5">
    <location>
        <begin position="1"/>
        <end position="23"/>
    </location>
</feature>
<evidence type="ECO:0000256" key="1">
    <source>
        <dbReference type="ARBA" id="ARBA00007365"/>
    </source>
</evidence>
<dbReference type="InterPro" id="IPR029000">
    <property type="entry name" value="Cyclophilin-like_dom_sf"/>
</dbReference>
<proteinExistence type="inferred from homology"/>
<dbReference type="InterPro" id="IPR044666">
    <property type="entry name" value="Cyclophilin_A-like"/>
</dbReference>
<evidence type="ECO:0000256" key="2">
    <source>
        <dbReference type="ARBA" id="ARBA00013194"/>
    </source>
</evidence>
<feature type="chain" id="PRO_5028996189" description="peptidylprolyl isomerase" evidence="5">
    <location>
        <begin position="24"/>
        <end position="242"/>
    </location>
</feature>
<dbReference type="CDD" id="cd00317">
    <property type="entry name" value="cyclophilin"/>
    <property type="match status" value="1"/>
</dbReference>
<dbReference type="PROSITE" id="PS00170">
    <property type="entry name" value="CSA_PPIASE_1"/>
    <property type="match status" value="1"/>
</dbReference>
<evidence type="ECO:0000313" key="7">
    <source>
        <dbReference type="EMBL" id="MPR33202.1"/>
    </source>
</evidence>
<dbReference type="RefSeq" id="WP_152758268.1">
    <property type="nucleotide sequence ID" value="NZ_WHLY01000002.1"/>
</dbReference>
<dbReference type="Gene3D" id="2.40.100.10">
    <property type="entry name" value="Cyclophilin-like"/>
    <property type="match status" value="2"/>
</dbReference>
<dbReference type="PROSITE" id="PS50072">
    <property type="entry name" value="CSA_PPIASE_2"/>
    <property type="match status" value="1"/>
</dbReference>
<organism evidence="7 8">
    <name type="scientific">Salmonirosea aquatica</name>
    <dbReference type="NCBI Taxonomy" id="2654236"/>
    <lineage>
        <taxon>Bacteria</taxon>
        <taxon>Pseudomonadati</taxon>
        <taxon>Bacteroidota</taxon>
        <taxon>Cytophagia</taxon>
        <taxon>Cytophagales</taxon>
        <taxon>Spirosomataceae</taxon>
        <taxon>Salmonirosea</taxon>
    </lineage>
</organism>
<keyword evidence="4 7" id="KW-0413">Isomerase</keyword>
<protein>
    <recommendedName>
        <fullName evidence="2">peptidylprolyl isomerase</fullName>
        <ecNumber evidence="2">5.2.1.8</ecNumber>
    </recommendedName>
</protein>